<dbReference type="EMBL" id="JAUDCK010000054">
    <property type="protein sequence ID" value="MDM8196766.1"/>
    <property type="molecule type" value="Genomic_DNA"/>
</dbReference>
<sequence length="68" mass="7763">MISYAPLFKTMKEKSITTYALIHQYGINSRTIHNIKHGKGISTYTLEKICEALDCTPNDVIEFIKEAE</sequence>
<dbReference type="Gene3D" id="1.10.260.40">
    <property type="entry name" value="lambda repressor-like DNA-binding domains"/>
    <property type="match status" value="1"/>
</dbReference>
<dbReference type="SUPFAM" id="SSF47413">
    <property type="entry name" value="lambda repressor-like DNA-binding domains"/>
    <property type="match status" value="1"/>
</dbReference>
<dbReference type="InterPro" id="IPR001387">
    <property type="entry name" value="Cro/C1-type_HTH"/>
</dbReference>
<evidence type="ECO:0000313" key="2">
    <source>
        <dbReference type="EMBL" id="MDM8196766.1"/>
    </source>
</evidence>
<gene>
    <name evidence="2" type="ORF">QUV98_10605</name>
</gene>
<dbReference type="Proteomes" id="UP001529275">
    <property type="component" value="Unassembled WGS sequence"/>
</dbReference>
<protein>
    <submittedName>
        <fullName evidence="2">Helix-turn-helix transcriptional regulator</fullName>
    </submittedName>
</protein>
<dbReference type="PROSITE" id="PS50943">
    <property type="entry name" value="HTH_CROC1"/>
    <property type="match status" value="1"/>
</dbReference>
<reference evidence="2 3" key="2">
    <citation type="submission" date="2023-06" db="EMBL/GenBank/DDBJ databases">
        <authorList>
            <person name="Zeman M."/>
            <person name="Kubasova T."/>
            <person name="Jahodarova E."/>
            <person name="Nykrynova M."/>
            <person name="Rychlik I."/>
        </authorList>
    </citation>
    <scope>NUCLEOTIDE SEQUENCE [LARGE SCALE GENOMIC DNA]</scope>
    <source>
        <strain evidence="2 3">ET341</strain>
    </source>
</reference>
<organism evidence="2 3">
    <name type="scientific">Massilimicrobiota timonensis</name>
    <dbReference type="NCBI Taxonomy" id="1776392"/>
    <lineage>
        <taxon>Bacteria</taxon>
        <taxon>Bacillati</taxon>
        <taxon>Bacillota</taxon>
        <taxon>Erysipelotrichia</taxon>
        <taxon>Erysipelotrichales</taxon>
        <taxon>Erysipelotrichaceae</taxon>
        <taxon>Massilimicrobiota</taxon>
    </lineage>
</organism>
<feature type="domain" description="HTH cro/C1-type" evidence="1">
    <location>
        <begin position="26"/>
        <end position="60"/>
    </location>
</feature>
<evidence type="ECO:0000259" key="1">
    <source>
        <dbReference type="PROSITE" id="PS50943"/>
    </source>
</evidence>
<accession>A0ABT7UKW5</accession>
<reference evidence="3" key="1">
    <citation type="submission" date="2023-06" db="EMBL/GenBank/DDBJ databases">
        <title>Identification and characterization of horizontal gene transfer across gut microbiota members of farm animals based on homology search.</title>
        <authorList>
            <person name="Zeman M."/>
            <person name="Kubasova T."/>
            <person name="Jahodarova E."/>
            <person name="Nykrynova M."/>
            <person name="Rychlik I."/>
        </authorList>
    </citation>
    <scope>NUCLEOTIDE SEQUENCE [LARGE SCALE GENOMIC DNA]</scope>
    <source>
        <strain evidence="3">ET341</strain>
    </source>
</reference>
<comment type="caution">
    <text evidence="2">The sequence shown here is derived from an EMBL/GenBank/DDBJ whole genome shotgun (WGS) entry which is preliminary data.</text>
</comment>
<name>A0ABT7UKW5_9FIRM</name>
<keyword evidence="3" id="KW-1185">Reference proteome</keyword>
<proteinExistence type="predicted"/>
<dbReference type="RefSeq" id="WP_087245696.1">
    <property type="nucleotide sequence ID" value="NZ_JAUDCK010000054.1"/>
</dbReference>
<dbReference type="Pfam" id="PF13443">
    <property type="entry name" value="HTH_26"/>
    <property type="match status" value="1"/>
</dbReference>
<dbReference type="InterPro" id="IPR010982">
    <property type="entry name" value="Lambda_DNA-bd_dom_sf"/>
</dbReference>
<evidence type="ECO:0000313" key="3">
    <source>
        <dbReference type="Proteomes" id="UP001529275"/>
    </source>
</evidence>